<evidence type="ECO:0000313" key="3">
    <source>
        <dbReference type="EMBL" id="EMF11960.1"/>
    </source>
</evidence>
<dbReference type="RefSeq" id="XP_016760081.1">
    <property type="nucleotide sequence ID" value="XM_016905765.1"/>
</dbReference>
<dbReference type="GeneID" id="27902902"/>
<protein>
    <submittedName>
        <fullName evidence="3">RRM_2-domain-containing protein</fullName>
    </submittedName>
</protein>
<dbReference type="EMBL" id="KB456265">
    <property type="protein sequence ID" value="EMF11960.1"/>
    <property type="molecule type" value="Genomic_DNA"/>
</dbReference>
<dbReference type="HOGENOM" id="CLU_571300_0_0_1"/>
<dbReference type="STRING" id="692275.N1QJH0"/>
<feature type="compositionally biased region" description="Low complexity" evidence="1">
    <location>
        <begin position="89"/>
        <end position="100"/>
    </location>
</feature>
<proteinExistence type="predicted"/>
<dbReference type="GO" id="GO:0003676">
    <property type="term" value="F:nucleic acid binding"/>
    <property type="evidence" value="ECO:0007669"/>
    <property type="project" value="InterPro"/>
</dbReference>
<gene>
    <name evidence="3" type="ORF">SEPMUDRAFT_149782</name>
</gene>
<dbReference type="eggNOG" id="KOG4660">
    <property type="taxonomic scope" value="Eukaryota"/>
</dbReference>
<evidence type="ECO:0000256" key="1">
    <source>
        <dbReference type="SAM" id="MobiDB-lite"/>
    </source>
</evidence>
<dbReference type="Proteomes" id="UP000016931">
    <property type="component" value="Unassembled WGS sequence"/>
</dbReference>
<name>N1QJH0_SPHMS</name>
<organism evidence="3 4">
    <name type="scientific">Sphaerulina musiva (strain SO2202)</name>
    <name type="common">Poplar stem canker fungus</name>
    <name type="synonym">Septoria musiva</name>
    <dbReference type="NCBI Taxonomy" id="692275"/>
    <lineage>
        <taxon>Eukaryota</taxon>
        <taxon>Fungi</taxon>
        <taxon>Dikarya</taxon>
        <taxon>Ascomycota</taxon>
        <taxon>Pezizomycotina</taxon>
        <taxon>Dothideomycetes</taxon>
        <taxon>Dothideomycetidae</taxon>
        <taxon>Mycosphaerellales</taxon>
        <taxon>Mycosphaerellaceae</taxon>
        <taxon>Sphaerulina</taxon>
    </lineage>
</organism>
<dbReference type="OrthoDB" id="417481at2759"/>
<feature type="region of interest" description="Disordered" evidence="1">
    <location>
        <begin position="55"/>
        <end position="114"/>
    </location>
</feature>
<dbReference type="Pfam" id="PF04059">
    <property type="entry name" value="RRM_2"/>
    <property type="match status" value="1"/>
</dbReference>
<feature type="compositionally biased region" description="Basic and acidic residues" evidence="1">
    <location>
        <begin position="383"/>
        <end position="397"/>
    </location>
</feature>
<feature type="region of interest" description="Disordered" evidence="1">
    <location>
        <begin position="358"/>
        <end position="402"/>
    </location>
</feature>
<accession>N1QJH0</accession>
<dbReference type="SUPFAM" id="SSF54928">
    <property type="entry name" value="RNA-binding domain, RBD"/>
    <property type="match status" value="1"/>
</dbReference>
<evidence type="ECO:0000313" key="4">
    <source>
        <dbReference type="Proteomes" id="UP000016931"/>
    </source>
</evidence>
<dbReference type="InterPro" id="IPR007201">
    <property type="entry name" value="Mei2-like_Rrm_C"/>
</dbReference>
<sequence length="478" mass="53147">MPSEVGEIEVSPSGRTAWRYGPDGDIITEMPSKVVPKVVKDHAFGTGFRQEQVYRGGRYPPPVQASNQGFQGHHGHPAQHGYLAPQVFPGPYVHPGPHGYQDPYSHPGPQSFPGSDVCPGPPVCPGRHVCPDRHPYPAPHGYATHHSFPPQHVASSHHGSQGANYTYSGQYSTGASGGPSRRNDTFHRTPMHNIHGRRGSNQRDTGTEPQSINVDTILKGYDVRTTVMLRNIPNWWHWTQLKERLDGVIPNQYDFSYLRIDFQRDMNVSYGFINFIDANLIPPFIKAMHNTEWQKGHRPKRVFECSYATIQGVDCLIEKFRNSAVMDETPIHRPKLWYTALDNVHPAFIGYERPFPGPNNMSKAQRSHDNAGAVGLFPPRSGHRSDRSHRSQWDRGTGHQQQEDAALWGYQNYVAGPPAVHPAATMPPPRSMMQYQPGSGLGEQEVPRAFSAAARHQEGSAGAARGGRAVGGQQNTRR</sequence>
<dbReference type="AlphaFoldDB" id="N1QJH0"/>
<dbReference type="InterPro" id="IPR035979">
    <property type="entry name" value="RBD_domain_sf"/>
</dbReference>
<feature type="region of interest" description="Disordered" evidence="1">
    <location>
        <begin position="450"/>
        <end position="478"/>
    </location>
</feature>
<reference evidence="3 4" key="1">
    <citation type="journal article" date="2012" name="PLoS Pathog.">
        <title>Diverse lifestyles and strategies of plant pathogenesis encoded in the genomes of eighteen Dothideomycetes fungi.</title>
        <authorList>
            <person name="Ohm R.A."/>
            <person name="Feau N."/>
            <person name="Henrissat B."/>
            <person name="Schoch C.L."/>
            <person name="Horwitz B.A."/>
            <person name="Barry K.W."/>
            <person name="Condon B.J."/>
            <person name="Copeland A.C."/>
            <person name="Dhillon B."/>
            <person name="Glaser F."/>
            <person name="Hesse C.N."/>
            <person name="Kosti I."/>
            <person name="LaButti K."/>
            <person name="Lindquist E.A."/>
            <person name="Lucas S."/>
            <person name="Salamov A.A."/>
            <person name="Bradshaw R.E."/>
            <person name="Ciuffetti L."/>
            <person name="Hamelin R.C."/>
            <person name="Kema G.H.J."/>
            <person name="Lawrence C."/>
            <person name="Scott J.A."/>
            <person name="Spatafora J.W."/>
            <person name="Turgeon B.G."/>
            <person name="de Wit P.J.G.M."/>
            <person name="Zhong S."/>
            <person name="Goodwin S.B."/>
            <person name="Grigoriev I.V."/>
        </authorList>
    </citation>
    <scope>NUCLEOTIDE SEQUENCE [LARGE SCALE GENOMIC DNA]</scope>
    <source>
        <strain evidence="3 4">SO2202</strain>
    </source>
</reference>
<keyword evidence="4" id="KW-1185">Reference proteome</keyword>
<feature type="region of interest" description="Disordered" evidence="1">
    <location>
        <begin position="141"/>
        <end position="210"/>
    </location>
</feature>
<evidence type="ECO:0000259" key="2">
    <source>
        <dbReference type="Pfam" id="PF04059"/>
    </source>
</evidence>
<feature type="domain" description="Mei2-like C-terminal RNA recognition motif" evidence="2">
    <location>
        <begin position="224"/>
        <end position="321"/>
    </location>
</feature>
<feature type="compositionally biased region" description="Polar residues" evidence="1">
    <location>
        <begin position="153"/>
        <end position="174"/>
    </location>
</feature>